<dbReference type="AlphaFoldDB" id="A0A643F6S0"/>
<comment type="caution">
    <text evidence="2">The sequence shown here is derived from an EMBL/GenBank/DDBJ whole genome shotgun (WGS) entry which is preliminary data.</text>
</comment>
<proteinExistence type="predicted"/>
<evidence type="ECO:0000313" key="2">
    <source>
        <dbReference type="EMBL" id="KAB0574155.1"/>
    </source>
</evidence>
<protein>
    <submittedName>
        <fullName evidence="2">Type II secretion system protein</fullName>
    </submittedName>
</protein>
<sequence>MGCKARQAGFTYLLLLIMLAIVGIASAASVTLGAAMSRQDAQRETRAIEEDFKQALESYRFNTPVGQPVMGPNRLEDLLADTRGGRLLRHLRRIPADPLTGKTDWIAVMGTDGGIEAVKSRSGSNVDAVPGEVRHADASSRKLQSRGQT</sequence>
<dbReference type="EMBL" id="VZPB01000079">
    <property type="protein sequence ID" value="KAB0574155.1"/>
    <property type="molecule type" value="Genomic_DNA"/>
</dbReference>
<gene>
    <name evidence="2" type="ORF">F7Q92_19910</name>
</gene>
<evidence type="ECO:0000313" key="3">
    <source>
        <dbReference type="Proteomes" id="UP000430120"/>
    </source>
</evidence>
<reference evidence="2 3" key="1">
    <citation type="submission" date="2019-09" db="EMBL/GenBank/DDBJ databases">
        <title>Draft genome sequences of 48 bacterial type strains from the CCUG.</title>
        <authorList>
            <person name="Tunovic T."/>
            <person name="Pineiro-Iglesias B."/>
            <person name="Unosson C."/>
            <person name="Inganas E."/>
            <person name="Ohlen M."/>
            <person name="Cardew S."/>
            <person name="Jensie-Markopoulos S."/>
            <person name="Salva-Serra F."/>
            <person name="Jaen-Luchoro D."/>
            <person name="Karlsson R."/>
            <person name="Svensson-Stadler L."/>
            <person name="Chun J."/>
            <person name="Moore E."/>
        </authorList>
    </citation>
    <scope>NUCLEOTIDE SEQUENCE [LARGE SCALE GENOMIC DNA]</scope>
    <source>
        <strain evidence="2 3">CCUG 30977</strain>
    </source>
</reference>
<keyword evidence="3" id="KW-1185">Reference proteome</keyword>
<dbReference type="OrthoDB" id="5608857at2"/>
<accession>A0A643F6S0</accession>
<dbReference type="Proteomes" id="UP000430120">
    <property type="component" value="Unassembled WGS sequence"/>
</dbReference>
<dbReference type="RefSeq" id="WP_151125819.1">
    <property type="nucleotide sequence ID" value="NZ_CP088081.1"/>
</dbReference>
<organism evidence="2 3">
    <name type="scientific">Ideonella dechloratans</name>
    <dbReference type="NCBI Taxonomy" id="36863"/>
    <lineage>
        <taxon>Bacteria</taxon>
        <taxon>Pseudomonadati</taxon>
        <taxon>Pseudomonadota</taxon>
        <taxon>Betaproteobacteria</taxon>
        <taxon>Burkholderiales</taxon>
        <taxon>Sphaerotilaceae</taxon>
        <taxon>Ideonella</taxon>
    </lineage>
</organism>
<evidence type="ECO:0000256" key="1">
    <source>
        <dbReference type="SAM" id="MobiDB-lite"/>
    </source>
</evidence>
<feature type="region of interest" description="Disordered" evidence="1">
    <location>
        <begin position="119"/>
        <end position="149"/>
    </location>
</feature>
<name>A0A643F6S0_IDEDE</name>